<keyword evidence="6" id="KW-1185">Reference proteome</keyword>
<evidence type="ECO:0000256" key="3">
    <source>
        <dbReference type="ARBA" id="ARBA00022597"/>
    </source>
</evidence>
<evidence type="ECO:0000259" key="4">
    <source>
        <dbReference type="PROSITE" id="PS51350"/>
    </source>
</evidence>
<dbReference type="Gene3D" id="3.30.1340.10">
    <property type="entry name" value="HPr-like"/>
    <property type="match status" value="1"/>
</dbReference>
<evidence type="ECO:0000256" key="2">
    <source>
        <dbReference type="ARBA" id="ARBA00020422"/>
    </source>
</evidence>
<organism evidence="5 6">
    <name type="scientific">Alicyclobacillus dauci</name>
    <dbReference type="NCBI Taxonomy" id="1475485"/>
    <lineage>
        <taxon>Bacteria</taxon>
        <taxon>Bacillati</taxon>
        <taxon>Bacillota</taxon>
        <taxon>Bacilli</taxon>
        <taxon>Bacillales</taxon>
        <taxon>Alicyclobacillaceae</taxon>
        <taxon>Alicyclobacillus</taxon>
    </lineage>
</organism>
<dbReference type="PROSITE" id="PS00369">
    <property type="entry name" value="PTS_HPR_HIS"/>
    <property type="match status" value="1"/>
</dbReference>
<name>A0ABY6Z8W1_9BACL</name>
<dbReference type="PRINTS" id="PR00107">
    <property type="entry name" value="PHOSPHOCPHPR"/>
</dbReference>
<accession>A0ABY6Z8W1</accession>
<dbReference type="SUPFAM" id="SSF55594">
    <property type="entry name" value="HPr-like"/>
    <property type="match status" value="1"/>
</dbReference>
<dbReference type="PANTHER" id="PTHR33705:SF5">
    <property type="entry name" value="HPR-LIKE PROTEIN CRH"/>
    <property type="match status" value="1"/>
</dbReference>
<protein>
    <recommendedName>
        <fullName evidence="2">Phosphocarrier protein HPr</fullName>
    </recommendedName>
</protein>
<comment type="function">
    <text evidence="1">General (non sugar-specific) component of the phosphoenolpyruvate-dependent sugar phosphotransferase system (sugar PTS). This major carbohydrate active-transport system catalyzes the phosphorylation of incoming sugar substrates concomitantly with their translocation across the cell membrane. The phosphoryl group from phosphoenolpyruvate (PEP) is transferred to the phosphoryl carrier protein HPr by enzyme I. Phospho-HPr then transfers it to the PTS EIIA domain.</text>
</comment>
<evidence type="ECO:0000256" key="1">
    <source>
        <dbReference type="ARBA" id="ARBA00003681"/>
    </source>
</evidence>
<dbReference type="InterPro" id="IPR001020">
    <property type="entry name" value="PTS_HPr_His_P_site"/>
</dbReference>
<keyword evidence="3" id="KW-0813">Transport</keyword>
<dbReference type="InterPro" id="IPR035895">
    <property type="entry name" value="HPr-like_sf"/>
</dbReference>
<dbReference type="InterPro" id="IPR050399">
    <property type="entry name" value="HPr"/>
</dbReference>
<sequence>MGKKRRRFDVVSEKVEVKSEAGLHARPASNFVNTAQRYKSDVKLTVNNKTVDGKSILGILSLGIAKGTEIEITVSGPDEQEALAALIPVVQS</sequence>
<dbReference type="CDD" id="cd00367">
    <property type="entry name" value="PTS-HPr_like"/>
    <property type="match status" value="1"/>
</dbReference>
<evidence type="ECO:0000313" key="6">
    <source>
        <dbReference type="Proteomes" id="UP001164803"/>
    </source>
</evidence>
<dbReference type="InterPro" id="IPR000032">
    <property type="entry name" value="HPr-like"/>
</dbReference>
<feature type="domain" description="HPr" evidence="4">
    <location>
        <begin position="10"/>
        <end position="92"/>
    </location>
</feature>
<dbReference type="NCBIfam" id="TIGR01003">
    <property type="entry name" value="PTS_HPr_family"/>
    <property type="match status" value="1"/>
</dbReference>
<dbReference type="PANTHER" id="PTHR33705">
    <property type="entry name" value="PHOSPHOCARRIER PROTEIN HPR"/>
    <property type="match status" value="1"/>
</dbReference>
<dbReference type="Pfam" id="PF00381">
    <property type="entry name" value="PTS-HPr"/>
    <property type="match status" value="1"/>
</dbReference>
<keyword evidence="3" id="KW-0762">Sugar transport</keyword>
<dbReference type="Proteomes" id="UP001164803">
    <property type="component" value="Chromosome"/>
</dbReference>
<dbReference type="EMBL" id="CP104064">
    <property type="protein sequence ID" value="WAH39249.1"/>
    <property type="molecule type" value="Genomic_DNA"/>
</dbReference>
<dbReference type="PROSITE" id="PS51350">
    <property type="entry name" value="PTS_HPR_DOM"/>
    <property type="match status" value="1"/>
</dbReference>
<gene>
    <name evidence="5" type="ORF">NZD86_16980</name>
</gene>
<proteinExistence type="predicted"/>
<reference evidence="5" key="1">
    <citation type="submission" date="2022-08" db="EMBL/GenBank/DDBJ databases">
        <title>Alicyclobacillus dauci DSM2870, complete genome.</title>
        <authorList>
            <person name="Wang Q."/>
            <person name="Cai R."/>
            <person name="Wang Z."/>
        </authorList>
    </citation>
    <scope>NUCLEOTIDE SEQUENCE</scope>
    <source>
        <strain evidence="5">DSM 28700</strain>
    </source>
</reference>
<evidence type="ECO:0000313" key="5">
    <source>
        <dbReference type="EMBL" id="WAH39249.1"/>
    </source>
</evidence>